<dbReference type="PRINTS" id="PR00336">
    <property type="entry name" value="LYSASSOCTDMP"/>
</dbReference>
<dbReference type="Gene3D" id="2.40.160.110">
    <property type="match status" value="1"/>
</dbReference>
<keyword evidence="6 8" id="KW-0472">Membrane</keyword>
<evidence type="ECO:0000313" key="12">
    <source>
        <dbReference type="EMBL" id="CAI9545763.1"/>
    </source>
</evidence>
<evidence type="ECO:0000256" key="1">
    <source>
        <dbReference type="ARBA" id="ARBA00004530"/>
    </source>
</evidence>
<evidence type="ECO:0000256" key="6">
    <source>
        <dbReference type="ARBA" id="ARBA00023136"/>
    </source>
</evidence>
<feature type="region of interest" description="Disordered" evidence="9">
    <location>
        <begin position="1"/>
        <end position="93"/>
    </location>
</feature>
<evidence type="ECO:0000256" key="9">
    <source>
        <dbReference type="SAM" id="MobiDB-lite"/>
    </source>
</evidence>
<feature type="transmembrane region" description="Helical" evidence="10">
    <location>
        <begin position="246"/>
        <end position="268"/>
    </location>
</feature>
<sequence>TQPPTTAHTNHTTQPPTTAHTNHTTQPPTTAHTNHTTAPHTTAHTNHTTAPHTSAHTNHTTQASTTAPSNHTSTPHTNHTTPHTTPSPLPPPTEYFVNGTSGVCLRIKAVFILTFSNTTFPNYTVPAPPTTKAKGSCSPDTAELMLTFPDGSLSVTFKKDQKKSSFYLAAANVTAHKEAVSVFSASLNEMVTPLGHAYTCKDVNVNISSTLKLLLMDVKAQAIELKDANFGQEMNCSDSHTRSKTVPIVVGIVLLVLIVAVVAAYFIARKCRHRSAGYQPL</sequence>
<name>A0ABN9BDZ4_9NEOB</name>
<dbReference type="InterPro" id="IPR048528">
    <property type="entry name" value="Lamp2-like_luminal"/>
</dbReference>
<dbReference type="InterPro" id="IPR002000">
    <property type="entry name" value="Lysosome-assoc_membr_glycop"/>
</dbReference>
<keyword evidence="3" id="KW-0732">Signal</keyword>
<feature type="domain" description="Lysosome-associated membrane glycoprotein 2-like luminal" evidence="11">
    <location>
        <begin position="93"/>
        <end position="225"/>
    </location>
</feature>
<dbReference type="PANTHER" id="PTHR11506:SF2">
    <property type="entry name" value="MACROSIALIN"/>
    <property type="match status" value="1"/>
</dbReference>
<organism evidence="12 13">
    <name type="scientific">Staurois parvus</name>
    <dbReference type="NCBI Taxonomy" id="386267"/>
    <lineage>
        <taxon>Eukaryota</taxon>
        <taxon>Metazoa</taxon>
        <taxon>Chordata</taxon>
        <taxon>Craniata</taxon>
        <taxon>Vertebrata</taxon>
        <taxon>Euteleostomi</taxon>
        <taxon>Amphibia</taxon>
        <taxon>Batrachia</taxon>
        <taxon>Anura</taxon>
        <taxon>Neobatrachia</taxon>
        <taxon>Ranoidea</taxon>
        <taxon>Ranidae</taxon>
        <taxon>Staurois</taxon>
    </lineage>
</organism>
<feature type="non-terminal residue" evidence="12">
    <location>
        <position position="1"/>
    </location>
</feature>
<keyword evidence="13" id="KW-1185">Reference proteome</keyword>
<evidence type="ECO:0000256" key="3">
    <source>
        <dbReference type="ARBA" id="ARBA00022729"/>
    </source>
</evidence>
<feature type="compositionally biased region" description="Low complexity" evidence="9">
    <location>
        <begin position="1"/>
        <end position="61"/>
    </location>
</feature>
<evidence type="ECO:0000259" key="11">
    <source>
        <dbReference type="Pfam" id="PF01299"/>
    </source>
</evidence>
<keyword evidence="5 10" id="KW-1133">Transmembrane helix</keyword>
<keyword evidence="4" id="KW-0967">Endosome</keyword>
<evidence type="ECO:0000256" key="8">
    <source>
        <dbReference type="PROSITE-ProRule" id="PRU00740"/>
    </source>
</evidence>
<dbReference type="PROSITE" id="PS51407">
    <property type="entry name" value="LAMP_3"/>
    <property type="match status" value="1"/>
</dbReference>
<dbReference type="Pfam" id="PF01299">
    <property type="entry name" value="Lamp2-like_luminal"/>
    <property type="match status" value="1"/>
</dbReference>
<evidence type="ECO:0000256" key="7">
    <source>
        <dbReference type="ARBA" id="ARBA00023180"/>
    </source>
</evidence>
<evidence type="ECO:0000313" key="13">
    <source>
        <dbReference type="Proteomes" id="UP001162483"/>
    </source>
</evidence>
<accession>A0ABN9BDZ4</accession>
<proteinExistence type="inferred from homology"/>
<evidence type="ECO:0000256" key="2">
    <source>
        <dbReference type="ARBA" id="ARBA00022692"/>
    </source>
</evidence>
<evidence type="ECO:0000256" key="10">
    <source>
        <dbReference type="SAM" id="Phobius"/>
    </source>
</evidence>
<keyword evidence="8" id="KW-0458">Lysosome</keyword>
<reference evidence="12" key="1">
    <citation type="submission" date="2023-05" db="EMBL/GenBank/DDBJ databases">
        <authorList>
            <person name="Stuckert A."/>
        </authorList>
    </citation>
    <scope>NUCLEOTIDE SEQUENCE</scope>
</reference>
<feature type="compositionally biased region" description="Low complexity" evidence="9">
    <location>
        <begin position="68"/>
        <end position="84"/>
    </location>
</feature>
<evidence type="ECO:0000256" key="5">
    <source>
        <dbReference type="ARBA" id="ARBA00022989"/>
    </source>
</evidence>
<dbReference type="EMBL" id="CATNWA010003564">
    <property type="protein sequence ID" value="CAI9545763.1"/>
    <property type="molecule type" value="Genomic_DNA"/>
</dbReference>
<keyword evidence="7" id="KW-0325">Glycoprotein</keyword>
<dbReference type="Proteomes" id="UP001162483">
    <property type="component" value="Unassembled WGS sequence"/>
</dbReference>
<comment type="subcellular location">
    <subcellularLocation>
        <location evidence="1">Endosome membrane</location>
        <topology evidence="1">Single-pass type I membrane protein</topology>
    </subcellularLocation>
    <subcellularLocation>
        <location evidence="8">Lysosome membrane</location>
        <topology evidence="8">Single-pass type I membrane protein</topology>
    </subcellularLocation>
</comment>
<gene>
    <name evidence="12" type="ORF">SPARVUS_LOCUS2722635</name>
</gene>
<comment type="caution">
    <text evidence="8">Lacks conserved residue(s) required for the propagation of feature annotation.</text>
</comment>
<comment type="caution">
    <text evidence="12">The sequence shown here is derived from an EMBL/GenBank/DDBJ whole genome shotgun (WGS) entry which is preliminary data.</text>
</comment>
<protein>
    <recommendedName>
        <fullName evidence="11">Lysosome-associated membrane glycoprotein 2-like luminal domain-containing protein</fullName>
    </recommendedName>
</protein>
<keyword evidence="2 8" id="KW-0812">Transmembrane</keyword>
<evidence type="ECO:0000256" key="4">
    <source>
        <dbReference type="ARBA" id="ARBA00022753"/>
    </source>
</evidence>
<comment type="similarity">
    <text evidence="8">Belongs to the LAMP family.</text>
</comment>
<dbReference type="PANTHER" id="PTHR11506">
    <property type="entry name" value="LYSOSOME-ASSOCIATED MEMBRANE GLYCOPROTEIN"/>
    <property type="match status" value="1"/>
</dbReference>